<dbReference type="PROSITE" id="PS51160">
    <property type="entry name" value="ACYLPHOSPHATASE_3"/>
    <property type="match status" value="1"/>
</dbReference>
<evidence type="ECO:0000256" key="1">
    <source>
        <dbReference type="PROSITE-ProRule" id="PRU00520"/>
    </source>
</evidence>
<feature type="active site" evidence="1">
    <location>
        <position position="58"/>
    </location>
</feature>
<evidence type="ECO:0000259" key="3">
    <source>
        <dbReference type="PROSITE" id="PS51160"/>
    </source>
</evidence>
<dbReference type="InterPro" id="IPR036046">
    <property type="entry name" value="Acylphosphatase-like_dom_sf"/>
</dbReference>
<dbReference type="PROSITE" id="PS00151">
    <property type="entry name" value="ACYLPHOSPHATASE_2"/>
    <property type="match status" value="1"/>
</dbReference>
<dbReference type="AlphaFoldDB" id="G0UJY2"/>
<dbReference type="EC" id="3.6.1.7" evidence="1"/>
<keyword evidence="1" id="KW-0378">Hydrolase</keyword>
<evidence type="ECO:0000313" key="4">
    <source>
        <dbReference type="EMBL" id="CCC89687.1"/>
    </source>
</evidence>
<dbReference type="GO" id="GO:0003998">
    <property type="term" value="F:acylphosphatase activity"/>
    <property type="evidence" value="ECO:0007669"/>
    <property type="project" value="UniProtKB-EC"/>
</dbReference>
<dbReference type="VEuPathDB" id="TriTrypDB:TcIL3000_3_1120"/>
<name>G0UJY2_TRYCI</name>
<dbReference type="InterPro" id="IPR020456">
    <property type="entry name" value="Acylphosphatase"/>
</dbReference>
<comment type="similarity">
    <text evidence="2">Belongs to the acylphosphatase family.</text>
</comment>
<dbReference type="PANTHER" id="PTHR47268:SF4">
    <property type="entry name" value="ACYLPHOSPHATASE"/>
    <property type="match status" value="1"/>
</dbReference>
<dbReference type="Pfam" id="PF00708">
    <property type="entry name" value="Acylphosphatase"/>
    <property type="match status" value="1"/>
</dbReference>
<proteinExistence type="inferred from homology"/>
<dbReference type="SUPFAM" id="SSF54975">
    <property type="entry name" value="Acylphosphatase/BLUF domain-like"/>
    <property type="match status" value="1"/>
</dbReference>
<reference evidence="4" key="1">
    <citation type="journal article" date="2012" name="Proc. Natl. Acad. Sci. U.S.A.">
        <title>Antigenic diversity is generated by distinct evolutionary mechanisms in African trypanosome species.</title>
        <authorList>
            <person name="Jackson A.P."/>
            <person name="Berry A."/>
            <person name="Aslett M."/>
            <person name="Allison H.C."/>
            <person name="Burton P."/>
            <person name="Vavrova-Anderson J."/>
            <person name="Brown R."/>
            <person name="Browne H."/>
            <person name="Corton N."/>
            <person name="Hauser H."/>
            <person name="Gamble J."/>
            <person name="Gilderthorp R."/>
            <person name="Marcello L."/>
            <person name="McQuillan J."/>
            <person name="Otto T.D."/>
            <person name="Quail M.A."/>
            <person name="Sanders M.J."/>
            <person name="van Tonder A."/>
            <person name="Ginger M.L."/>
            <person name="Field M.C."/>
            <person name="Barry J.D."/>
            <person name="Hertz-Fowler C."/>
            <person name="Berriman M."/>
        </authorList>
    </citation>
    <scope>NUCLEOTIDE SEQUENCE</scope>
    <source>
        <strain evidence="4">IL3000</strain>
    </source>
</reference>
<feature type="active site" evidence="1">
    <location>
        <position position="40"/>
    </location>
</feature>
<dbReference type="EMBL" id="HE575316">
    <property type="protein sequence ID" value="CCC89687.1"/>
    <property type="molecule type" value="Genomic_DNA"/>
</dbReference>
<comment type="catalytic activity">
    <reaction evidence="1">
        <text>an acyl phosphate + H2O = a carboxylate + phosphate + H(+)</text>
        <dbReference type="Rhea" id="RHEA:14965"/>
        <dbReference type="ChEBI" id="CHEBI:15377"/>
        <dbReference type="ChEBI" id="CHEBI:15378"/>
        <dbReference type="ChEBI" id="CHEBI:29067"/>
        <dbReference type="ChEBI" id="CHEBI:43474"/>
        <dbReference type="ChEBI" id="CHEBI:59918"/>
        <dbReference type="EC" id="3.6.1.7"/>
    </reaction>
</comment>
<feature type="domain" description="Acylphosphatase-like" evidence="3">
    <location>
        <begin position="25"/>
        <end position="114"/>
    </location>
</feature>
<dbReference type="InterPro" id="IPR017968">
    <property type="entry name" value="Acylphosphatase_CS"/>
</dbReference>
<organism evidence="4">
    <name type="scientific">Trypanosoma congolense (strain IL3000)</name>
    <dbReference type="NCBI Taxonomy" id="1068625"/>
    <lineage>
        <taxon>Eukaryota</taxon>
        <taxon>Discoba</taxon>
        <taxon>Euglenozoa</taxon>
        <taxon>Kinetoplastea</taxon>
        <taxon>Metakinetoplastina</taxon>
        <taxon>Trypanosomatida</taxon>
        <taxon>Trypanosomatidae</taxon>
        <taxon>Trypanosoma</taxon>
        <taxon>Nannomonas</taxon>
    </lineage>
</organism>
<dbReference type="Gene3D" id="3.30.70.100">
    <property type="match status" value="1"/>
</dbReference>
<evidence type="ECO:0000256" key="2">
    <source>
        <dbReference type="RuleBase" id="RU004168"/>
    </source>
</evidence>
<gene>
    <name evidence="4" type="ORF">TCIL3000_3_1120</name>
</gene>
<dbReference type="InterPro" id="IPR001792">
    <property type="entry name" value="Acylphosphatase-like_dom"/>
</dbReference>
<dbReference type="PANTHER" id="PTHR47268">
    <property type="entry name" value="ACYLPHOSPHATASE"/>
    <property type="match status" value="1"/>
</dbReference>
<accession>G0UJY2</accession>
<dbReference type="FunFam" id="3.30.70.100:FF:000078">
    <property type="entry name" value="Acylphosphatase"/>
    <property type="match status" value="1"/>
</dbReference>
<protein>
    <recommendedName>
        <fullName evidence="1">acylphosphatase</fullName>
        <ecNumber evidence="1">3.6.1.7</ecNumber>
    </recommendedName>
</protein>
<sequence>MSQQGSEETRTSSSALQKKSNMIVRCHAFVRGRVQGVFYRKYAHKTAEELGLRGWVQNLPDGRVEWVAEGTRENIDSFVKWCHGGSPKARVEGVDVTTVAEGIKYSFERFEIRR</sequence>